<dbReference type="GO" id="GO:0000209">
    <property type="term" value="P:protein polyubiquitination"/>
    <property type="evidence" value="ECO:0007669"/>
    <property type="project" value="TreeGrafter"/>
</dbReference>
<organism evidence="3 4">
    <name type="scientific">Potamilus streckersoni</name>
    <dbReference type="NCBI Taxonomy" id="2493646"/>
    <lineage>
        <taxon>Eukaryota</taxon>
        <taxon>Metazoa</taxon>
        <taxon>Spiralia</taxon>
        <taxon>Lophotrochozoa</taxon>
        <taxon>Mollusca</taxon>
        <taxon>Bivalvia</taxon>
        <taxon>Autobranchia</taxon>
        <taxon>Heteroconchia</taxon>
        <taxon>Palaeoheterodonta</taxon>
        <taxon>Unionida</taxon>
        <taxon>Unionoidea</taxon>
        <taxon>Unionidae</taxon>
        <taxon>Ambleminae</taxon>
        <taxon>Lampsilini</taxon>
        <taxon>Potamilus</taxon>
    </lineage>
</organism>
<dbReference type="InterPro" id="IPR001810">
    <property type="entry name" value="F-box_dom"/>
</dbReference>
<dbReference type="PANTHER" id="PTHR16008:SF6">
    <property type="entry name" value="SI:DKEY-12E7.1"/>
    <property type="match status" value="1"/>
</dbReference>
<comment type="caution">
    <text evidence="3">The sequence shown here is derived from an EMBL/GenBank/DDBJ whole genome shotgun (WGS) entry which is preliminary data.</text>
</comment>
<dbReference type="PROSITE" id="PS50181">
    <property type="entry name" value="FBOX"/>
    <property type="match status" value="1"/>
</dbReference>
<dbReference type="Gene3D" id="3.80.10.10">
    <property type="entry name" value="Ribonuclease Inhibitor"/>
    <property type="match status" value="1"/>
</dbReference>
<protein>
    <recommendedName>
        <fullName evidence="2">F-box domain-containing protein</fullName>
    </recommendedName>
</protein>
<reference evidence="3" key="2">
    <citation type="journal article" date="2021" name="Genome Biol. Evol.">
        <title>Developing a high-quality reference genome for a parasitic bivalve with doubly uniparental inheritance (Bivalvia: Unionida).</title>
        <authorList>
            <person name="Smith C.H."/>
        </authorList>
    </citation>
    <scope>NUCLEOTIDE SEQUENCE</scope>
    <source>
        <strain evidence="3">CHS0354</strain>
        <tissue evidence="3">Mantle</tissue>
    </source>
</reference>
<dbReference type="GO" id="GO:0031146">
    <property type="term" value="P:SCF-dependent proteasomal ubiquitin-dependent protein catabolic process"/>
    <property type="evidence" value="ECO:0007669"/>
    <property type="project" value="InterPro"/>
</dbReference>
<dbReference type="GO" id="GO:0019005">
    <property type="term" value="C:SCF ubiquitin ligase complex"/>
    <property type="evidence" value="ECO:0007669"/>
    <property type="project" value="TreeGrafter"/>
</dbReference>
<name>A0AAE0TF57_9BIVA</name>
<evidence type="ECO:0000259" key="2">
    <source>
        <dbReference type="PROSITE" id="PS50181"/>
    </source>
</evidence>
<dbReference type="InterPro" id="IPR036047">
    <property type="entry name" value="F-box-like_dom_sf"/>
</dbReference>
<evidence type="ECO:0000313" key="3">
    <source>
        <dbReference type="EMBL" id="KAK3609101.1"/>
    </source>
</evidence>
<feature type="region of interest" description="Disordered" evidence="1">
    <location>
        <begin position="120"/>
        <end position="157"/>
    </location>
</feature>
<reference evidence="3" key="3">
    <citation type="submission" date="2023-05" db="EMBL/GenBank/DDBJ databases">
        <authorList>
            <person name="Smith C.H."/>
        </authorList>
    </citation>
    <scope>NUCLEOTIDE SEQUENCE</scope>
    <source>
        <strain evidence="3">CHS0354</strain>
        <tissue evidence="3">Mantle</tissue>
    </source>
</reference>
<dbReference type="Pfam" id="PF00646">
    <property type="entry name" value="F-box"/>
    <property type="match status" value="1"/>
</dbReference>
<dbReference type="EMBL" id="JAEAOA010000976">
    <property type="protein sequence ID" value="KAK3609101.1"/>
    <property type="molecule type" value="Genomic_DNA"/>
</dbReference>
<proteinExistence type="predicted"/>
<evidence type="ECO:0000313" key="4">
    <source>
        <dbReference type="Proteomes" id="UP001195483"/>
    </source>
</evidence>
<feature type="region of interest" description="Disordered" evidence="1">
    <location>
        <begin position="60"/>
        <end position="83"/>
    </location>
</feature>
<sequence>MADRRYGLRCRNIGLRYQPHKTKRHHLPRKSQSLRNLKTTKQLRTHQRLLNIGLWYQPHKTSRHHLPRNEIQQNQDQPQLEPRRSSVYNSTIFPLFSKQNADNELVAENAMFRKSQSLQNLKTTEQSRTHQRQLSLHFPHGGDSEDATGSPPVEESCTRGSRLTLASVSDSDSLDALALFPPHPPSATSRNLRTVWAAKKSGNNSEKNMSFSFQHLPYICQLKVFSYLSSLEKGRLFVVCRCWYDLLRSCCLWSHVSCSEIPMHCVIKEHHNCLEVCYARYCHRVHQFLDFIGEIHPVLHSLEFMFDIADTKDGHLLKLKQFIANANMYNLKYVSMNWNSTPVRPFWLERSFTCDEIFKKDHHRKHLFVDFFSHFTFFTPNITTLIFQFDWSERTVENLLRLKQLRSLVLEKTINPNVSQTLLDKLLSGLLNLKKLMLKVWTQSEQGFVMFSITSRSLEYLDVSQCLGFYIEHINTPNLTQFHVARYPWEEFLLFRNQRNIPCLYDILLEGAPALVKLNDHDLMNIWKEIKYSHLQEILKGVCSCRQHKTERAL</sequence>
<dbReference type="InterPro" id="IPR039588">
    <property type="entry name" value="FBXO4"/>
</dbReference>
<dbReference type="PANTHER" id="PTHR16008">
    <property type="entry name" value="F-BOX ONLY PROTEIN 4"/>
    <property type="match status" value="1"/>
</dbReference>
<keyword evidence="4" id="KW-1185">Reference proteome</keyword>
<dbReference type="SUPFAM" id="SSF81383">
    <property type="entry name" value="F-box domain"/>
    <property type="match status" value="1"/>
</dbReference>
<evidence type="ECO:0000256" key="1">
    <source>
        <dbReference type="SAM" id="MobiDB-lite"/>
    </source>
</evidence>
<dbReference type="Proteomes" id="UP001195483">
    <property type="component" value="Unassembled WGS sequence"/>
</dbReference>
<gene>
    <name evidence="3" type="ORF">CHS0354_015660</name>
</gene>
<reference evidence="3" key="1">
    <citation type="journal article" date="2021" name="Genome Biol. Evol.">
        <title>A High-Quality Reference Genome for a Parasitic Bivalve with Doubly Uniparental Inheritance (Bivalvia: Unionida).</title>
        <authorList>
            <person name="Smith C.H."/>
        </authorList>
    </citation>
    <scope>NUCLEOTIDE SEQUENCE</scope>
    <source>
        <strain evidence="3">CHS0354</strain>
    </source>
</reference>
<feature type="domain" description="F-box" evidence="2">
    <location>
        <begin position="210"/>
        <end position="256"/>
    </location>
</feature>
<dbReference type="InterPro" id="IPR032675">
    <property type="entry name" value="LRR_dom_sf"/>
</dbReference>
<accession>A0AAE0TF57</accession>
<dbReference type="AlphaFoldDB" id="A0AAE0TF57"/>